<sequence>MASKTLRKVLVHDDHGEVKGTMMTFGNRVKTRAVFSEEKRQRTAQARREGCDLAHQQSLYVSCTLCAATKLYKNAPRLPCFKATLEDILFFRSGPASNEPFFTKRRLVYDLQDLSEPEVSVRTLKLTQHIGSHQLTVYVSEFNPLPDDVTSYTWHDSTGQSHELSMPTFCLTNIPKVDAHLRQYVSAAKWSYLRSLEKDDELAWMTVSTAMGYAKANPNSLVADALDLWAISRVIETPWEMCGDDTLGVSRIQDTSSPHHGKVPIPPIMDTQLDQIVIQHMLNPLRAVVVEKFEQLITPAKPEAWWEVYLSAFILLSHIEHLAKHSADHARTHTMPGKYSNIPFLEGVFHTAKSILARFHFVCNGSAPLRLDWSSPKVAAMAKLDQQQVQFMKRTQAMIASREEEVLNLRATHKYGKTLHWAGQLFYGDFDTSPVHVVEELDEDGE</sequence>
<evidence type="ECO:0000313" key="2">
    <source>
        <dbReference type="Proteomes" id="UP001197093"/>
    </source>
</evidence>
<name>A0AAD4EUK8_9PEZI</name>
<reference evidence="1" key="1">
    <citation type="submission" date="2023-02" db="EMBL/GenBank/DDBJ databases">
        <authorList>
            <person name="Palmer J.M."/>
        </authorList>
    </citation>
    <scope>NUCLEOTIDE SEQUENCE</scope>
    <source>
        <strain evidence="1">FW57</strain>
    </source>
</reference>
<comment type="caution">
    <text evidence="1">The sequence shown here is derived from an EMBL/GenBank/DDBJ whole genome shotgun (WGS) entry which is preliminary data.</text>
</comment>
<accession>A0AAD4EUK8</accession>
<dbReference type="EMBL" id="JAHCVI010000003">
    <property type="protein sequence ID" value="KAG7287574.1"/>
    <property type="molecule type" value="Genomic_DNA"/>
</dbReference>
<organism evidence="1 2">
    <name type="scientific">Staphylotrichum longicolle</name>
    <dbReference type="NCBI Taxonomy" id="669026"/>
    <lineage>
        <taxon>Eukaryota</taxon>
        <taxon>Fungi</taxon>
        <taxon>Dikarya</taxon>
        <taxon>Ascomycota</taxon>
        <taxon>Pezizomycotina</taxon>
        <taxon>Sordariomycetes</taxon>
        <taxon>Sordariomycetidae</taxon>
        <taxon>Sordariales</taxon>
        <taxon>Chaetomiaceae</taxon>
        <taxon>Staphylotrichum</taxon>
    </lineage>
</organism>
<keyword evidence="2" id="KW-1185">Reference proteome</keyword>
<evidence type="ECO:0000313" key="1">
    <source>
        <dbReference type="EMBL" id="KAG7287574.1"/>
    </source>
</evidence>
<proteinExistence type="predicted"/>
<dbReference type="PANTHER" id="PTHR35392">
    <property type="entry name" value="ZN(II)2CYS6 TRANSCRIPTION FACTOR (EUROFUNG)-RELATED-RELATED"/>
    <property type="match status" value="1"/>
</dbReference>
<dbReference type="Proteomes" id="UP001197093">
    <property type="component" value="Unassembled WGS sequence"/>
</dbReference>
<dbReference type="PANTHER" id="PTHR35392:SF3">
    <property type="entry name" value="ZN(2)-C6 FUNGAL-TYPE DOMAIN-CONTAINING PROTEIN"/>
    <property type="match status" value="1"/>
</dbReference>
<dbReference type="InterPro" id="IPR052973">
    <property type="entry name" value="Fungal_sec-metab_reg_TF"/>
</dbReference>
<dbReference type="AlphaFoldDB" id="A0AAD4EUK8"/>
<protein>
    <submittedName>
        <fullName evidence="1">Uncharacterized protein</fullName>
    </submittedName>
</protein>
<gene>
    <name evidence="1" type="ORF">NEMBOFW57_007086</name>
</gene>